<gene>
    <name evidence="2" type="ORF">BX591_1174</name>
</gene>
<dbReference type="OrthoDB" id="9112746at2"/>
<feature type="chain" id="PRO_5016449277" description="PsiF repeat-containing protein" evidence="1">
    <location>
        <begin position="21"/>
        <end position="75"/>
    </location>
</feature>
<dbReference type="AlphaFoldDB" id="A0A329BPV3"/>
<evidence type="ECO:0000313" key="3">
    <source>
        <dbReference type="Proteomes" id="UP000248918"/>
    </source>
</evidence>
<organism evidence="2 3">
    <name type="scientific">Paraburkholderia bryophila</name>
    <dbReference type="NCBI Taxonomy" id="420952"/>
    <lineage>
        <taxon>Bacteria</taxon>
        <taxon>Pseudomonadati</taxon>
        <taxon>Pseudomonadota</taxon>
        <taxon>Betaproteobacteria</taxon>
        <taxon>Burkholderiales</taxon>
        <taxon>Burkholderiaceae</taxon>
        <taxon>Paraburkholderia</taxon>
    </lineage>
</organism>
<feature type="signal peptide" evidence="1">
    <location>
        <begin position="1"/>
        <end position="20"/>
    </location>
</feature>
<evidence type="ECO:0000256" key="1">
    <source>
        <dbReference type="SAM" id="SignalP"/>
    </source>
</evidence>
<dbReference type="EMBL" id="QLTK01000017">
    <property type="protein sequence ID" value="RAS24663.1"/>
    <property type="molecule type" value="Genomic_DNA"/>
</dbReference>
<proteinExistence type="predicted"/>
<keyword evidence="1" id="KW-0732">Signal</keyword>
<accession>A0A329BPV3</accession>
<sequence length="75" mass="7644">MNALKIALIACSFSAVVAHAQTAPAAPEQQLAQASAQRANGVAEQNRVAIPAAKGNAKAEECVGPVSFCNLYFGS</sequence>
<comment type="caution">
    <text evidence="2">The sequence shown here is derived from an EMBL/GenBank/DDBJ whole genome shotgun (WGS) entry which is preliminary data.</text>
</comment>
<name>A0A329BPV3_9BURK</name>
<protein>
    <recommendedName>
        <fullName evidence="4">PsiF repeat-containing protein</fullName>
    </recommendedName>
</protein>
<dbReference type="RefSeq" id="WP_111933497.1">
    <property type="nucleotide sequence ID" value="NZ_CADFFP010000020.1"/>
</dbReference>
<reference evidence="2 3" key="1">
    <citation type="submission" date="2018-06" db="EMBL/GenBank/DDBJ databases">
        <title>Genomic Encyclopedia of Type Strains, Phase III (KMG-III): the genomes of soil and plant-associated and newly described type strains.</title>
        <authorList>
            <person name="Whitman W."/>
        </authorList>
    </citation>
    <scope>NUCLEOTIDE SEQUENCE [LARGE SCALE GENOMIC DNA]</scope>
    <source>
        <strain evidence="2 3">LMG 23644</strain>
    </source>
</reference>
<evidence type="ECO:0000313" key="2">
    <source>
        <dbReference type="EMBL" id="RAS24663.1"/>
    </source>
</evidence>
<dbReference type="Proteomes" id="UP000248918">
    <property type="component" value="Unassembled WGS sequence"/>
</dbReference>
<evidence type="ECO:0008006" key="4">
    <source>
        <dbReference type="Google" id="ProtNLM"/>
    </source>
</evidence>